<comment type="caution">
    <text evidence="2">The sequence shown here is derived from an EMBL/GenBank/DDBJ whole genome shotgun (WGS) entry which is preliminary data.</text>
</comment>
<dbReference type="AlphaFoldDB" id="A0AAW0QEF4"/>
<dbReference type="Proteomes" id="UP001392437">
    <property type="component" value="Unassembled WGS sequence"/>
</dbReference>
<sequence>MQFLSLASLAALALAGFATAQSDSEVGMVCPDLYGPQNPSKKDPNGWWITEPSMCESIGGKLYADDVICCPKSDAEADIVPYLNKCNSYGGTMHWPLQYENTKFEIVPPGWKCPK</sequence>
<proteinExistence type="predicted"/>
<reference evidence="2 3" key="1">
    <citation type="submission" date="2023-01" db="EMBL/GenBank/DDBJ databases">
        <title>Analysis of 21 Apiospora genomes using comparative genomics revels a genus with tremendous synthesis potential of carbohydrate active enzymes and secondary metabolites.</title>
        <authorList>
            <person name="Sorensen T."/>
        </authorList>
    </citation>
    <scope>NUCLEOTIDE SEQUENCE [LARGE SCALE GENOMIC DNA]</scope>
    <source>
        <strain evidence="2 3">CBS 117206</strain>
    </source>
</reference>
<evidence type="ECO:0000313" key="3">
    <source>
        <dbReference type="Proteomes" id="UP001392437"/>
    </source>
</evidence>
<dbReference type="EMBL" id="JAQQWP010000009">
    <property type="protein sequence ID" value="KAK8100629.1"/>
    <property type="molecule type" value="Genomic_DNA"/>
</dbReference>
<evidence type="ECO:0000256" key="1">
    <source>
        <dbReference type="SAM" id="SignalP"/>
    </source>
</evidence>
<evidence type="ECO:0000313" key="2">
    <source>
        <dbReference type="EMBL" id="KAK8100629.1"/>
    </source>
</evidence>
<feature type="chain" id="PRO_5043384922" evidence="1">
    <location>
        <begin position="21"/>
        <end position="115"/>
    </location>
</feature>
<keyword evidence="1" id="KW-0732">Signal</keyword>
<keyword evidence="3" id="KW-1185">Reference proteome</keyword>
<organism evidence="2 3">
    <name type="scientific">Apiospora kogelbergensis</name>
    <dbReference type="NCBI Taxonomy" id="1337665"/>
    <lineage>
        <taxon>Eukaryota</taxon>
        <taxon>Fungi</taxon>
        <taxon>Dikarya</taxon>
        <taxon>Ascomycota</taxon>
        <taxon>Pezizomycotina</taxon>
        <taxon>Sordariomycetes</taxon>
        <taxon>Xylariomycetidae</taxon>
        <taxon>Amphisphaeriales</taxon>
        <taxon>Apiosporaceae</taxon>
        <taxon>Apiospora</taxon>
    </lineage>
</organism>
<feature type="signal peptide" evidence="1">
    <location>
        <begin position="1"/>
        <end position="20"/>
    </location>
</feature>
<name>A0AAW0QEF4_9PEZI</name>
<gene>
    <name evidence="2" type="ORF">PG999_011003</name>
</gene>
<protein>
    <submittedName>
        <fullName evidence="2">Uncharacterized protein</fullName>
    </submittedName>
</protein>
<accession>A0AAW0QEF4</accession>